<evidence type="ECO:0000256" key="2">
    <source>
        <dbReference type="ARBA" id="ARBA00001974"/>
    </source>
</evidence>
<keyword evidence="6" id="KW-0410">Iron transport</keyword>
<dbReference type="GO" id="GO:0070207">
    <property type="term" value="P:protein homotrimerization"/>
    <property type="evidence" value="ECO:0007669"/>
    <property type="project" value="Ensembl"/>
</dbReference>
<dbReference type="GeneTree" id="ENSGT00390000008042"/>
<name>A0A671FRE6_RHIFE</name>
<evidence type="ECO:0000256" key="16">
    <source>
        <dbReference type="ARBA" id="ARBA00023065"/>
    </source>
</evidence>
<evidence type="ECO:0000256" key="9">
    <source>
        <dbReference type="ARBA" id="ARBA00022723"/>
    </source>
</evidence>
<evidence type="ECO:0000256" key="13">
    <source>
        <dbReference type="ARBA" id="ARBA00023002"/>
    </source>
</evidence>
<dbReference type="GO" id="GO:0020037">
    <property type="term" value="F:heme binding"/>
    <property type="evidence" value="ECO:0007669"/>
    <property type="project" value="Ensembl"/>
</dbReference>
<comment type="cofactor">
    <cofactor evidence="2">
        <name>FAD</name>
        <dbReference type="ChEBI" id="CHEBI:57692"/>
    </cofactor>
</comment>
<keyword evidence="8 20" id="KW-0812">Transmembrane</keyword>
<reference evidence="24" key="5">
    <citation type="submission" date="2025-05" db="UniProtKB">
        <authorList>
            <consortium name="Ensembl"/>
        </authorList>
    </citation>
    <scope>IDENTIFICATION</scope>
</reference>
<dbReference type="Pfam" id="PF01794">
    <property type="entry name" value="Ferric_reduct"/>
    <property type="match status" value="1"/>
</dbReference>
<evidence type="ECO:0000256" key="17">
    <source>
        <dbReference type="ARBA" id="ARBA00023136"/>
    </source>
</evidence>
<dbReference type="EMBL" id="JACAGC010000019">
    <property type="protein sequence ID" value="KAF6302134.1"/>
    <property type="molecule type" value="Genomic_DNA"/>
</dbReference>
<keyword evidence="13" id="KW-0560">Oxidoreductase</keyword>
<evidence type="ECO:0000256" key="3">
    <source>
        <dbReference type="ARBA" id="ARBA00004337"/>
    </source>
</evidence>
<feature type="transmembrane region" description="Helical" evidence="20">
    <location>
        <begin position="249"/>
        <end position="271"/>
    </location>
</feature>
<dbReference type="Proteomes" id="UP000472240">
    <property type="component" value="Chromosome 20"/>
</dbReference>
<reference evidence="24 25" key="3">
    <citation type="submission" date="2018-12" db="EMBL/GenBank/DDBJ databases">
        <title>G10K-VGP greater horseshoe bat female genome, primary haplotype.</title>
        <authorList>
            <person name="Teeling E."/>
            <person name="Myers G."/>
            <person name="Vernes S."/>
            <person name="Pippel M."/>
            <person name="Winkler S."/>
            <person name="Fedrigo O."/>
            <person name="Rhie A."/>
            <person name="Koren S."/>
            <person name="Phillippy A."/>
            <person name="Lewin H."/>
            <person name="Damas J."/>
            <person name="Howe K."/>
            <person name="Mountcastle J."/>
            <person name="Jarvis E.D."/>
        </authorList>
    </citation>
    <scope>NUCLEOTIDE SEQUENCE [LARGE SCALE GENOMIC DNA]</scope>
</reference>
<dbReference type="KEGG" id="rfq:117012452"/>
<dbReference type="GO" id="GO:0052851">
    <property type="term" value="F:ferric-chelate reductase (NADPH) activity"/>
    <property type="evidence" value="ECO:0007669"/>
    <property type="project" value="Ensembl"/>
</dbReference>
<dbReference type="AlphaFoldDB" id="A0A671FRE6"/>
<keyword evidence="17 20" id="KW-0472">Membrane</keyword>
<dbReference type="InterPro" id="IPR028939">
    <property type="entry name" value="P5C_Rdtase_cat_N"/>
</dbReference>
<feature type="domain" description="Pyrroline-5-carboxylate reductase catalytic N-terminal" evidence="22">
    <location>
        <begin position="21"/>
        <end position="107"/>
    </location>
</feature>
<dbReference type="GO" id="GO:0009055">
    <property type="term" value="F:electron transfer activity"/>
    <property type="evidence" value="ECO:0007669"/>
    <property type="project" value="Ensembl"/>
</dbReference>
<dbReference type="GO" id="GO:0005886">
    <property type="term" value="C:plasma membrane"/>
    <property type="evidence" value="ECO:0007669"/>
    <property type="project" value="Ensembl"/>
</dbReference>
<comment type="catalytic activity">
    <reaction evidence="18">
        <text>2 Cu(+) + NADP(+) + H(+) = 2 Cu(2+) + NADPH</text>
        <dbReference type="Rhea" id="RHEA:71771"/>
        <dbReference type="ChEBI" id="CHEBI:15378"/>
        <dbReference type="ChEBI" id="CHEBI:29036"/>
        <dbReference type="ChEBI" id="CHEBI:49552"/>
        <dbReference type="ChEBI" id="CHEBI:57783"/>
        <dbReference type="ChEBI" id="CHEBI:58349"/>
    </reaction>
    <physiologicalReaction direction="right-to-left" evidence="18">
        <dbReference type="Rhea" id="RHEA:71773"/>
    </physiologicalReaction>
</comment>
<dbReference type="GeneID" id="117012452"/>
<dbReference type="InterPro" id="IPR013130">
    <property type="entry name" value="Fe3_Rdtase_TM_dom"/>
</dbReference>
<evidence type="ECO:0000256" key="7">
    <source>
        <dbReference type="ARBA" id="ARBA00022630"/>
    </source>
</evidence>
<feature type="transmembrane region" description="Helical" evidence="20">
    <location>
        <begin position="292"/>
        <end position="317"/>
    </location>
</feature>
<dbReference type="CTD" id="79689"/>
<keyword evidence="12 20" id="KW-1133">Transmembrane helix</keyword>
<dbReference type="GO" id="GO:0045444">
    <property type="term" value="P:fat cell differentiation"/>
    <property type="evidence" value="ECO:0007669"/>
    <property type="project" value="Ensembl"/>
</dbReference>
<dbReference type="RefSeq" id="XP_032944649.1">
    <property type="nucleotide sequence ID" value="XM_033088758.1"/>
</dbReference>
<feature type="domain" description="Ferric oxidoreductase" evidence="21">
    <location>
        <begin position="249"/>
        <end position="394"/>
    </location>
</feature>
<dbReference type="InterPro" id="IPR036291">
    <property type="entry name" value="NAD(P)-bd_dom_sf"/>
</dbReference>
<dbReference type="PANTHER" id="PTHR14239:SF5">
    <property type="entry name" value="METALLOREDUCTASE STEAP4"/>
    <property type="match status" value="1"/>
</dbReference>
<dbReference type="PANTHER" id="PTHR14239">
    <property type="entry name" value="DUDULIN-RELATED"/>
    <property type="match status" value="1"/>
</dbReference>
<comment type="cofactor">
    <cofactor evidence="1">
        <name>heme b</name>
        <dbReference type="ChEBI" id="CHEBI:60344"/>
    </cofactor>
</comment>
<keyword evidence="25" id="KW-1185">Reference proteome</keyword>
<dbReference type="SUPFAM" id="SSF51735">
    <property type="entry name" value="NAD(P)-binding Rossmann-fold domains"/>
    <property type="match status" value="1"/>
</dbReference>
<evidence type="ECO:0000256" key="4">
    <source>
        <dbReference type="ARBA" id="ARBA00007729"/>
    </source>
</evidence>
<evidence type="ECO:0000313" key="23">
    <source>
        <dbReference type="EMBL" id="KAF6302134.1"/>
    </source>
</evidence>
<feature type="transmembrane region" description="Helical" evidence="20">
    <location>
        <begin position="204"/>
        <end position="229"/>
    </location>
</feature>
<keyword evidence="15" id="KW-0186">Copper</keyword>
<proteinExistence type="inferred from homology"/>
<dbReference type="GO" id="GO:0033212">
    <property type="term" value="P:iron import into cell"/>
    <property type="evidence" value="ECO:0007669"/>
    <property type="project" value="Ensembl"/>
</dbReference>
<dbReference type="GO" id="GO:0071949">
    <property type="term" value="F:FAD binding"/>
    <property type="evidence" value="ECO:0007669"/>
    <property type="project" value="Ensembl"/>
</dbReference>
<dbReference type="FunFam" id="3.40.50.720:FF:000051">
    <property type="entry name" value="STEAP2 metalloreductase"/>
    <property type="match status" value="1"/>
</dbReference>
<evidence type="ECO:0000259" key="22">
    <source>
        <dbReference type="Pfam" id="PF03807"/>
    </source>
</evidence>
<keyword evidence="16" id="KW-0406">Ion transport</keyword>
<sequence length="470" mass="53686">MEKTSTDALPLYTNFSEKQETICIFGTGDFGRSLGLKMLQCGYSVVFGSRNPRMSSLLPSGAEVFSYSEAAQKSDIIILTIHREHYDFLTELTEILSEKILVDVSNNLKINQYPESNAEYLAQLVPRAHVVKAFNTISAWSLQSGAQDASRQVFVCGNDSKAKQRVVDIVRTLGLTPLDQGSLMAANEIENYPLQLFPMWRFPFYLSAALCVFFFFYCVIREVIYPYVYEKKDTTFRMAISIPNRVFPVTALILLALVYLPGVIAAILQLYRGTKFRRFPNWLDHWMLCRKQLGLIALGFAFLHVLYTLVIPIRYYVRWKLQNTSATQATSKKENPFNTSYAWLSDSYVALGILGFFLFVLLGITSLPSVSNMVNWREFRFVQSKLGYLTLILCTAHTLIYGGKRFLSPYILRWYLPSSYVLALIIPCTVLVIKFILILPCIDKTLTRIRQGWERNTKFSKSPLNGKTDI</sequence>
<dbReference type="GO" id="GO:0046872">
    <property type="term" value="F:metal ion binding"/>
    <property type="evidence" value="ECO:0007669"/>
    <property type="project" value="UniProtKB-KW"/>
</dbReference>
<evidence type="ECO:0000313" key="24">
    <source>
        <dbReference type="Ensembl" id="ENSRFEP00010028308.1"/>
    </source>
</evidence>
<accession>A0A671FRE6</accession>
<dbReference type="Pfam" id="PF03807">
    <property type="entry name" value="F420_oxidored"/>
    <property type="match status" value="1"/>
</dbReference>
<evidence type="ECO:0000256" key="12">
    <source>
        <dbReference type="ARBA" id="ARBA00022989"/>
    </source>
</evidence>
<keyword evidence="7" id="KW-0285">Flavoprotein</keyword>
<dbReference type="OrthoDB" id="550646at2759"/>
<keyword evidence="5" id="KW-0813">Transport</keyword>
<evidence type="ECO:0000256" key="5">
    <source>
        <dbReference type="ARBA" id="ARBA00022448"/>
    </source>
</evidence>
<feature type="transmembrane region" description="Helical" evidence="20">
    <location>
        <begin position="419"/>
        <end position="442"/>
    </location>
</feature>
<evidence type="ECO:0000259" key="21">
    <source>
        <dbReference type="Pfam" id="PF01794"/>
    </source>
</evidence>
<dbReference type="GO" id="GO:0008823">
    <property type="term" value="F:cupric reductase (NADH) activity"/>
    <property type="evidence" value="ECO:0007669"/>
    <property type="project" value="Ensembl"/>
</dbReference>
<comment type="catalytic activity">
    <reaction evidence="19">
        <text>2 Fe(2+) + NADP(+) + H(+) = 2 Fe(3+) + NADPH</text>
        <dbReference type="Rhea" id="RHEA:71767"/>
        <dbReference type="ChEBI" id="CHEBI:15378"/>
        <dbReference type="ChEBI" id="CHEBI:29033"/>
        <dbReference type="ChEBI" id="CHEBI:29034"/>
        <dbReference type="ChEBI" id="CHEBI:57783"/>
        <dbReference type="ChEBI" id="CHEBI:58349"/>
    </reaction>
    <physiologicalReaction direction="right-to-left" evidence="19">
        <dbReference type="Rhea" id="RHEA:71769"/>
    </physiologicalReaction>
</comment>
<evidence type="ECO:0000256" key="10">
    <source>
        <dbReference type="ARBA" id="ARBA00022753"/>
    </source>
</evidence>
<evidence type="ECO:0000256" key="11">
    <source>
        <dbReference type="ARBA" id="ARBA00022827"/>
    </source>
</evidence>
<organism evidence="24 25">
    <name type="scientific">Rhinolophus ferrumequinum</name>
    <name type="common">Greater horseshoe bat</name>
    <dbReference type="NCBI Taxonomy" id="59479"/>
    <lineage>
        <taxon>Eukaryota</taxon>
        <taxon>Metazoa</taxon>
        <taxon>Chordata</taxon>
        <taxon>Craniata</taxon>
        <taxon>Vertebrata</taxon>
        <taxon>Euteleostomi</taxon>
        <taxon>Mammalia</taxon>
        <taxon>Eutheria</taxon>
        <taxon>Laurasiatheria</taxon>
        <taxon>Chiroptera</taxon>
        <taxon>Yinpterochiroptera</taxon>
        <taxon>Rhinolophoidea</taxon>
        <taxon>Rhinolophidae</taxon>
        <taxon>Rhinolophinae</taxon>
        <taxon>Rhinolophus</taxon>
    </lineage>
</organism>
<protein>
    <submittedName>
        <fullName evidence="23 24">STEAP4 metalloreductase</fullName>
    </submittedName>
</protein>
<keyword evidence="10" id="KW-0967">Endosome</keyword>
<evidence type="ECO:0000256" key="8">
    <source>
        <dbReference type="ARBA" id="ARBA00022692"/>
    </source>
</evidence>
<evidence type="ECO:0000256" key="15">
    <source>
        <dbReference type="ARBA" id="ARBA00023008"/>
    </source>
</evidence>
<evidence type="ECO:0000256" key="14">
    <source>
        <dbReference type="ARBA" id="ARBA00023004"/>
    </source>
</evidence>
<dbReference type="InterPro" id="IPR051267">
    <property type="entry name" value="STEAP_metalloreductase"/>
</dbReference>
<reference evidence="23 26" key="4">
    <citation type="journal article" date="2020" name="Nature">
        <title>Six reference-quality genomes reveal evolution of bat adaptations.</title>
        <authorList>
            <person name="Jebb D."/>
            <person name="Huang Z."/>
            <person name="Pippel M."/>
            <person name="Hughes G.M."/>
            <person name="Lavrichenko K."/>
            <person name="Devanna P."/>
            <person name="Winkler S."/>
            <person name="Jermiin L.S."/>
            <person name="Skirmuntt E.C."/>
            <person name="Katzourakis A."/>
            <person name="Burkitt-Gray L."/>
            <person name="Ray D.A."/>
            <person name="Sullivan K.A.M."/>
            <person name="Roscito J.G."/>
            <person name="Kirilenko B.M."/>
            <person name="Davalos L.M."/>
            <person name="Corthals A.P."/>
            <person name="Power M.L."/>
            <person name="Jones G."/>
            <person name="Ransome R.D."/>
            <person name="Dechmann D.K.N."/>
            <person name="Locatelli A.G."/>
            <person name="Puechmaille S.J."/>
            <person name="Fedrigo O."/>
            <person name="Jarvis E.D."/>
            <person name="Hiller M."/>
            <person name="Vernes S.C."/>
            <person name="Myers E.W."/>
            <person name="Teeling E.C."/>
        </authorList>
    </citation>
    <scope>NUCLEOTIDE SEQUENCE [LARGE SCALE GENOMIC DNA]</scope>
    <source>
        <strain evidence="23">MRhiFer1</strain>
        <tissue evidence="23">Lung</tissue>
    </source>
</reference>
<evidence type="ECO:0000313" key="26">
    <source>
        <dbReference type="Proteomes" id="UP000585614"/>
    </source>
</evidence>
<reference evidence="24 25" key="1">
    <citation type="journal article" date="2015" name="Annu Rev Anim Biosci">
        <title>The Genome 10K Project: a way forward.</title>
        <authorList>
            <person name="Koepfli K.P."/>
            <person name="Paten B."/>
            <person name="O'Brien S.J."/>
            <person name="Koepfli K.P."/>
            <person name="Paten B."/>
            <person name="Antunes A."/>
            <person name="Belov K."/>
            <person name="Bustamante C."/>
            <person name="Castoe T.A."/>
            <person name="Clawson H."/>
            <person name="Crawford A.J."/>
            <person name="Diekhans M."/>
            <person name="Distel D."/>
            <person name="Durbin R."/>
            <person name="Earl D."/>
            <person name="Fujita M.K."/>
            <person name="Gamble T."/>
            <person name="Georges A."/>
            <person name="Gemmell N."/>
            <person name="Gilbert M.T."/>
            <person name="Graves J.M."/>
            <person name="Green R.E."/>
            <person name="Hickey G."/>
            <person name="Jarvis E.D."/>
            <person name="Johnson W."/>
            <person name="Komissarov A."/>
            <person name="Korf I."/>
            <person name="Kuhn R."/>
            <person name="Larkin D.M."/>
            <person name="Lewin H."/>
            <person name="Lopez J.V."/>
            <person name="Ma J."/>
            <person name="Marques-Bonet T."/>
            <person name="Miller W."/>
            <person name="Murphy R."/>
            <person name="Pevzner P."/>
            <person name="Shapiro B."/>
            <person name="Steiner C."/>
            <person name="Tamazian G."/>
            <person name="Venkatesh B."/>
            <person name="Wang J."/>
            <person name="Wayne R."/>
            <person name="Wiley E."/>
            <person name="Yang H."/>
            <person name="Zhang G."/>
            <person name="Haussler D."/>
            <person name="Ryder O."/>
            <person name="O'Brien S.J."/>
        </authorList>
    </citation>
    <scope>NUCLEOTIDE SEQUENCE</scope>
</reference>
<dbReference type="Gene3D" id="3.40.50.720">
    <property type="entry name" value="NAD(P)-binding Rossmann-like Domain"/>
    <property type="match status" value="1"/>
</dbReference>
<dbReference type="OMA" id="GWERNPK"/>
<dbReference type="GO" id="GO:0005654">
    <property type="term" value="C:nucleoplasm"/>
    <property type="evidence" value="ECO:0007669"/>
    <property type="project" value="Ensembl"/>
</dbReference>
<keyword evidence="9" id="KW-0479">Metal-binding</keyword>
<dbReference type="Proteomes" id="UP000585614">
    <property type="component" value="Unassembled WGS sequence"/>
</dbReference>
<comment type="subcellular location">
    <subcellularLocation>
        <location evidence="3">Endosome membrane</location>
        <topology evidence="3">Multi-pass membrane protein</topology>
    </subcellularLocation>
</comment>
<comment type="similarity">
    <text evidence="4">Belongs to the STEAP family.</text>
</comment>
<gene>
    <name evidence="24" type="primary">STEAP4</name>
    <name evidence="23" type="ORF">mRhiFer1_016278</name>
</gene>
<evidence type="ECO:0000256" key="19">
    <source>
        <dbReference type="ARBA" id="ARBA00049387"/>
    </source>
</evidence>
<keyword evidence="14" id="KW-0408">Iron</keyword>
<dbReference type="Ensembl" id="ENSRFET00010030739.1">
    <property type="protein sequence ID" value="ENSRFEP00010028308.1"/>
    <property type="gene ID" value="ENSRFEG00010018812.1"/>
</dbReference>
<evidence type="ECO:0000256" key="1">
    <source>
        <dbReference type="ARBA" id="ARBA00001970"/>
    </source>
</evidence>
<dbReference type="GO" id="GO:0010008">
    <property type="term" value="C:endosome membrane"/>
    <property type="evidence" value="ECO:0007669"/>
    <property type="project" value="UniProtKB-SubCell"/>
</dbReference>
<keyword evidence="11" id="KW-0274">FAD</keyword>
<evidence type="ECO:0000256" key="18">
    <source>
        <dbReference type="ARBA" id="ARBA00048958"/>
    </source>
</evidence>
<reference evidence="24 25" key="2">
    <citation type="journal article" date="2018" name="Annu Rev Anim Biosci">
        <title>Bat Biology, Genomes, and the Bat1K Project: To Generate Chromosome-Level Genomes for All Living Bat Species.</title>
        <authorList>
            <person name="Teeling E.C."/>
            <person name="Vernes S.C."/>
            <person name="Davalos L.M."/>
            <person name="Ray D.A."/>
            <person name="Gilbert M.T.P."/>
            <person name="Myers E."/>
        </authorList>
    </citation>
    <scope>NUCLEOTIDE SEQUENCE</scope>
</reference>
<evidence type="ECO:0000313" key="25">
    <source>
        <dbReference type="Proteomes" id="UP000472240"/>
    </source>
</evidence>
<evidence type="ECO:0000256" key="20">
    <source>
        <dbReference type="SAM" id="Phobius"/>
    </source>
</evidence>
<evidence type="ECO:0000256" key="6">
    <source>
        <dbReference type="ARBA" id="ARBA00022496"/>
    </source>
</evidence>
<dbReference type="GO" id="GO:0015677">
    <property type="term" value="P:copper ion import"/>
    <property type="evidence" value="ECO:0007669"/>
    <property type="project" value="Ensembl"/>
</dbReference>
<feature type="transmembrane region" description="Helical" evidence="20">
    <location>
        <begin position="348"/>
        <end position="374"/>
    </location>
</feature>